<dbReference type="Pfam" id="PF07859">
    <property type="entry name" value="Abhydrolase_3"/>
    <property type="match status" value="1"/>
</dbReference>
<accession>A0ABS8RS49</accession>
<name>A0ABS8RS49_DATST</name>
<gene>
    <name evidence="5" type="ORF">HAX54_000392</name>
</gene>
<dbReference type="PANTHER" id="PTHR23024">
    <property type="entry name" value="ARYLACETAMIDE DEACETYLASE"/>
    <property type="match status" value="1"/>
</dbReference>
<evidence type="ECO:0000256" key="3">
    <source>
        <dbReference type="PROSITE-ProRule" id="PRU10038"/>
    </source>
</evidence>
<dbReference type="Proteomes" id="UP000823775">
    <property type="component" value="Unassembled WGS sequence"/>
</dbReference>
<evidence type="ECO:0000313" key="6">
    <source>
        <dbReference type="Proteomes" id="UP000823775"/>
    </source>
</evidence>
<dbReference type="InterPro" id="IPR002168">
    <property type="entry name" value="Lipase_GDXG_HIS_AS"/>
</dbReference>
<comment type="caution">
    <text evidence="5">The sequence shown here is derived from an EMBL/GenBank/DDBJ whole genome shotgun (WGS) entry which is preliminary data.</text>
</comment>
<dbReference type="SUPFAM" id="SSF53474">
    <property type="entry name" value="alpha/beta-Hydrolases"/>
    <property type="match status" value="1"/>
</dbReference>
<dbReference type="PANTHER" id="PTHR23024:SF479">
    <property type="entry name" value="CARBOXYLESTERASE 2-RELATED"/>
    <property type="match status" value="1"/>
</dbReference>
<dbReference type="Gene3D" id="3.40.50.1820">
    <property type="entry name" value="alpha/beta hydrolase"/>
    <property type="match status" value="1"/>
</dbReference>
<dbReference type="PROSITE" id="PS01174">
    <property type="entry name" value="LIPASE_GDXG_SER"/>
    <property type="match status" value="1"/>
</dbReference>
<dbReference type="EMBL" id="JACEIK010000101">
    <property type="protein sequence ID" value="MCD7449552.1"/>
    <property type="molecule type" value="Genomic_DNA"/>
</dbReference>
<dbReference type="InterPro" id="IPR013094">
    <property type="entry name" value="AB_hydrolase_3"/>
</dbReference>
<evidence type="ECO:0000256" key="2">
    <source>
        <dbReference type="ARBA" id="ARBA00022801"/>
    </source>
</evidence>
<dbReference type="InterPro" id="IPR033140">
    <property type="entry name" value="Lipase_GDXG_put_SER_AS"/>
</dbReference>
<evidence type="ECO:0000259" key="4">
    <source>
        <dbReference type="Pfam" id="PF07859"/>
    </source>
</evidence>
<protein>
    <recommendedName>
        <fullName evidence="4">Alpha/beta hydrolase fold-3 domain-containing protein</fullName>
    </recommendedName>
</protein>
<proteinExistence type="inferred from homology"/>
<sequence length="303" mass="34010">MDKVSADDLAYNFFPFFRVHKDGRVERIHKYVCVPPSNNPNTGVQSKDVVVSPENNVSARLYLPQITENNQKFPLLVYIHGGAFAVESAFSTSYDNYLHSLVAEANLVVVSVDYRLAPEHPLPVCYNDTWAVLKWVATIGATEEPWLKFHADYSRVFLAGDSAGANIAHDMMVRASAEENPLGDAVKIVGMVLVHPFFGNNKPDLLWTYICPESSGCDDPRLNPAAHPSLLRSLNCQRILVLTAEKDFIRDRGRAYYEALEKSEWKGEFEIMEAEGEGHVFHLGKPTCEKAGSLMKRLVEFFN</sequence>
<feature type="domain" description="Alpha/beta hydrolase fold-3" evidence="4">
    <location>
        <begin position="76"/>
        <end position="282"/>
    </location>
</feature>
<comment type="similarity">
    <text evidence="1">Belongs to the 'GDXG' lipolytic enzyme family.</text>
</comment>
<dbReference type="PROSITE" id="PS01173">
    <property type="entry name" value="LIPASE_GDXG_HIS"/>
    <property type="match status" value="1"/>
</dbReference>
<evidence type="ECO:0000313" key="5">
    <source>
        <dbReference type="EMBL" id="MCD7449552.1"/>
    </source>
</evidence>
<feature type="active site" evidence="3">
    <location>
        <position position="162"/>
    </location>
</feature>
<evidence type="ECO:0000256" key="1">
    <source>
        <dbReference type="ARBA" id="ARBA00010515"/>
    </source>
</evidence>
<keyword evidence="2" id="KW-0378">Hydrolase</keyword>
<keyword evidence="6" id="KW-1185">Reference proteome</keyword>
<dbReference type="InterPro" id="IPR029058">
    <property type="entry name" value="AB_hydrolase_fold"/>
</dbReference>
<organism evidence="5 6">
    <name type="scientific">Datura stramonium</name>
    <name type="common">Jimsonweed</name>
    <name type="synonym">Common thornapple</name>
    <dbReference type="NCBI Taxonomy" id="4076"/>
    <lineage>
        <taxon>Eukaryota</taxon>
        <taxon>Viridiplantae</taxon>
        <taxon>Streptophyta</taxon>
        <taxon>Embryophyta</taxon>
        <taxon>Tracheophyta</taxon>
        <taxon>Spermatophyta</taxon>
        <taxon>Magnoliopsida</taxon>
        <taxon>eudicotyledons</taxon>
        <taxon>Gunneridae</taxon>
        <taxon>Pentapetalae</taxon>
        <taxon>asterids</taxon>
        <taxon>lamiids</taxon>
        <taxon>Solanales</taxon>
        <taxon>Solanaceae</taxon>
        <taxon>Solanoideae</taxon>
        <taxon>Datureae</taxon>
        <taxon>Datura</taxon>
    </lineage>
</organism>
<dbReference type="InterPro" id="IPR050466">
    <property type="entry name" value="Carboxylest/Gibb_receptor"/>
</dbReference>
<reference evidence="5 6" key="1">
    <citation type="journal article" date="2021" name="BMC Genomics">
        <title>Datura genome reveals duplications of psychoactive alkaloid biosynthetic genes and high mutation rate following tissue culture.</title>
        <authorList>
            <person name="Rajewski A."/>
            <person name="Carter-House D."/>
            <person name="Stajich J."/>
            <person name="Litt A."/>
        </authorList>
    </citation>
    <scope>NUCLEOTIDE SEQUENCE [LARGE SCALE GENOMIC DNA]</scope>
    <source>
        <strain evidence="5">AR-01</strain>
    </source>
</reference>